<dbReference type="Pfam" id="PF00903">
    <property type="entry name" value="Glyoxalase"/>
    <property type="match status" value="1"/>
</dbReference>
<dbReference type="GO" id="GO:0046491">
    <property type="term" value="P:L-methylmalonyl-CoA metabolic process"/>
    <property type="evidence" value="ECO:0007669"/>
    <property type="project" value="TreeGrafter"/>
</dbReference>
<dbReference type="Proteomes" id="UP000681075">
    <property type="component" value="Unassembled WGS sequence"/>
</dbReference>
<dbReference type="InterPro" id="IPR037523">
    <property type="entry name" value="VOC_core"/>
</dbReference>
<dbReference type="InterPro" id="IPR029068">
    <property type="entry name" value="Glyas_Bleomycin-R_OHBP_Dase"/>
</dbReference>
<sequence>MAIDVRGVAPLLQVFDMPRAIAFYRDRLGFELVNASAPGDECNWCMLRLGGAWLMLNTAYDPDDERPASPDPARQAAHRDTGLFFECPDVDAAFAHLRAQGIDVAPPKIAPYGMKQLYVVDPDGFELCFQHHA</sequence>
<dbReference type="RefSeq" id="WP_420242729.1">
    <property type="nucleotide sequence ID" value="NZ_BOPV01000001.1"/>
</dbReference>
<dbReference type="SUPFAM" id="SSF54593">
    <property type="entry name" value="Glyoxalase/Bleomycin resistance protein/Dihydroxybiphenyl dioxygenase"/>
    <property type="match status" value="1"/>
</dbReference>
<gene>
    <name evidence="3" type="ORF">TMPK1_18660</name>
</gene>
<keyword evidence="4" id="KW-1185">Reference proteome</keyword>
<name>A0A8S8XD56_9PROT</name>
<dbReference type="PANTHER" id="PTHR43048:SF3">
    <property type="entry name" value="METHYLMALONYL-COA EPIMERASE, MITOCHONDRIAL"/>
    <property type="match status" value="1"/>
</dbReference>
<dbReference type="EMBL" id="BOPV01000001">
    <property type="protein sequence ID" value="GIL39629.1"/>
    <property type="molecule type" value="Genomic_DNA"/>
</dbReference>
<dbReference type="PROSITE" id="PS51819">
    <property type="entry name" value="VOC"/>
    <property type="match status" value="1"/>
</dbReference>
<organism evidence="3 4">
    <name type="scientific">Roseiterribacter gracilis</name>
    <dbReference type="NCBI Taxonomy" id="2812848"/>
    <lineage>
        <taxon>Bacteria</taxon>
        <taxon>Pseudomonadati</taxon>
        <taxon>Pseudomonadota</taxon>
        <taxon>Alphaproteobacteria</taxon>
        <taxon>Rhodospirillales</taxon>
        <taxon>Roseiterribacteraceae</taxon>
        <taxon>Roseiterribacter</taxon>
    </lineage>
</organism>
<reference evidence="3" key="1">
    <citation type="submission" date="2021-02" db="EMBL/GenBank/DDBJ databases">
        <title>Genome sequence of Rhodospirillales sp. strain TMPK1 isolated from soil.</title>
        <authorList>
            <person name="Nakai R."/>
            <person name="Kusada H."/>
            <person name="Tamaki H."/>
        </authorList>
    </citation>
    <scope>NUCLEOTIDE SEQUENCE</scope>
    <source>
        <strain evidence="3">TMPK1</strain>
    </source>
</reference>
<keyword evidence="3" id="KW-0456">Lyase</keyword>
<protein>
    <submittedName>
        <fullName evidence="3">Lyase</fullName>
    </submittedName>
</protein>
<dbReference type="Gene3D" id="3.10.180.10">
    <property type="entry name" value="2,3-Dihydroxybiphenyl 1,2-Dioxygenase, domain 1"/>
    <property type="match status" value="1"/>
</dbReference>
<dbReference type="InterPro" id="IPR051785">
    <property type="entry name" value="MMCE/EMCE_epimerase"/>
</dbReference>
<dbReference type="GO" id="GO:0046872">
    <property type="term" value="F:metal ion binding"/>
    <property type="evidence" value="ECO:0007669"/>
    <property type="project" value="UniProtKB-KW"/>
</dbReference>
<evidence type="ECO:0000313" key="4">
    <source>
        <dbReference type="Proteomes" id="UP000681075"/>
    </source>
</evidence>
<dbReference type="PANTHER" id="PTHR43048">
    <property type="entry name" value="METHYLMALONYL-COA EPIMERASE"/>
    <property type="match status" value="1"/>
</dbReference>
<dbReference type="GO" id="GO:0004493">
    <property type="term" value="F:methylmalonyl-CoA epimerase activity"/>
    <property type="evidence" value="ECO:0007669"/>
    <property type="project" value="TreeGrafter"/>
</dbReference>
<dbReference type="GO" id="GO:0016829">
    <property type="term" value="F:lyase activity"/>
    <property type="evidence" value="ECO:0007669"/>
    <property type="project" value="UniProtKB-KW"/>
</dbReference>
<evidence type="ECO:0000256" key="1">
    <source>
        <dbReference type="ARBA" id="ARBA00022723"/>
    </source>
</evidence>
<dbReference type="AlphaFoldDB" id="A0A8S8XD56"/>
<dbReference type="InterPro" id="IPR004360">
    <property type="entry name" value="Glyas_Fos-R_dOase_dom"/>
</dbReference>
<evidence type="ECO:0000259" key="2">
    <source>
        <dbReference type="PROSITE" id="PS51819"/>
    </source>
</evidence>
<comment type="caution">
    <text evidence="3">The sequence shown here is derived from an EMBL/GenBank/DDBJ whole genome shotgun (WGS) entry which is preliminary data.</text>
</comment>
<evidence type="ECO:0000313" key="3">
    <source>
        <dbReference type="EMBL" id="GIL39629.1"/>
    </source>
</evidence>
<feature type="domain" description="VOC" evidence="2">
    <location>
        <begin position="4"/>
        <end position="132"/>
    </location>
</feature>
<keyword evidence="1" id="KW-0479">Metal-binding</keyword>
<accession>A0A8S8XD56</accession>
<proteinExistence type="predicted"/>